<gene>
    <name evidence="2" type="ORF">LSINAPIS_LOCUS7811</name>
</gene>
<name>A0A5E4QGR6_9NEOP</name>
<feature type="compositionally biased region" description="Basic and acidic residues" evidence="1">
    <location>
        <begin position="111"/>
        <end position="122"/>
    </location>
</feature>
<dbReference type="AlphaFoldDB" id="A0A5E4QGR6"/>
<evidence type="ECO:0000313" key="2">
    <source>
        <dbReference type="EMBL" id="VVC96272.1"/>
    </source>
</evidence>
<feature type="compositionally biased region" description="Polar residues" evidence="1">
    <location>
        <begin position="126"/>
        <end position="136"/>
    </location>
</feature>
<reference evidence="2 3" key="1">
    <citation type="submission" date="2017-07" db="EMBL/GenBank/DDBJ databases">
        <authorList>
            <person name="Talla V."/>
            <person name="Backstrom N."/>
        </authorList>
    </citation>
    <scope>NUCLEOTIDE SEQUENCE [LARGE SCALE GENOMIC DNA]</scope>
</reference>
<dbReference type="InterPro" id="IPR001611">
    <property type="entry name" value="Leu-rich_rpt"/>
</dbReference>
<protein>
    <recommendedName>
        <fullName evidence="4">U2A'/phosphoprotein 32 family A C-terminal domain-containing protein</fullName>
    </recommendedName>
</protein>
<proteinExistence type="predicted"/>
<dbReference type="InterPro" id="IPR032675">
    <property type="entry name" value="LRR_dom_sf"/>
</dbReference>
<dbReference type="Proteomes" id="UP000324832">
    <property type="component" value="Unassembled WGS sequence"/>
</dbReference>
<dbReference type="Gene3D" id="3.80.10.10">
    <property type="entry name" value="Ribonuclease Inhibitor"/>
    <property type="match status" value="1"/>
</dbReference>
<dbReference type="SUPFAM" id="SSF52058">
    <property type="entry name" value="L domain-like"/>
    <property type="match status" value="1"/>
</dbReference>
<evidence type="ECO:0008006" key="4">
    <source>
        <dbReference type="Google" id="ProtNLM"/>
    </source>
</evidence>
<organism evidence="2 3">
    <name type="scientific">Leptidea sinapis</name>
    <dbReference type="NCBI Taxonomy" id="189913"/>
    <lineage>
        <taxon>Eukaryota</taxon>
        <taxon>Metazoa</taxon>
        <taxon>Ecdysozoa</taxon>
        <taxon>Arthropoda</taxon>
        <taxon>Hexapoda</taxon>
        <taxon>Insecta</taxon>
        <taxon>Pterygota</taxon>
        <taxon>Neoptera</taxon>
        <taxon>Endopterygota</taxon>
        <taxon>Lepidoptera</taxon>
        <taxon>Glossata</taxon>
        <taxon>Ditrysia</taxon>
        <taxon>Papilionoidea</taxon>
        <taxon>Pieridae</taxon>
        <taxon>Dismorphiinae</taxon>
        <taxon>Leptidea</taxon>
    </lineage>
</organism>
<evidence type="ECO:0000256" key="1">
    <source>
        <dbReference type="SAM" id="MobiDB-lite"/>
    </source>
</evidence>
<dbReference type="PANTHER" id="PTHR46282:SF2">
    <property type="entry name" value="LEUCINE-RICH MELANOCYTE DIFFERENTIATION-ASSOCIATED PROTEIN"/>
    <property type="match status" value="1"/>
</dbReference>
<dbReference type="EMBL" id="FZQP02002647">
    <property type="protein sequence ID" value="VVC96272.1"/>
    <property type="molecule type" value="Genomic_DNA"/>
</dbReference>
<dbReference type="PANTHER" id="PTHR46282">
    <property type="entry name" value="LEUCINE-RICH MELANOCYTE DIFFERENTIATION-ASSOCIATED PROTEIN"/>
    <property type="match status" value="1"/>
</dbReference>
<keyword evidence="3" id="KW-1185">Reference proteome</keyword>
<accession>A0A5E4QGR6</accession>
<feature type="region of interest" description="Disordered" evidence="1">
    <location>
        <begin position="111"/>
        <end position="143"/>
    </location>
</feature>
<evidence type="ECO:0000313" key="3">
    <source>
        <dbReference type="Proteomes" id="UP000324832"/>
    </source>
</evidence>
<dbReference type="PROSITE" id="PS51450">
    <property type="entry name" value="LRR"/>
    <property type="match status" value="1"/>
</dbReference>
<dbReference type="InterPro" id="IPR043313">
    <property type="entry name" value="LRMDA"/>
</dbReference>
<sequence>MYGAKVNYLDLSFNSIETLKGLERFTRLEELVLDNNKLGDTIVNLEALINKLCDSYPSLSYLSLLSNKACPNQLSDRDKDESDYQRYRYYVLYKLSNLHFLDSRRVSPPERLEASSRGEFTRVRRPSSNQDVTDTISPPPAFTARPLPNVRKVSIQVHRQTLGRKPFYFKQ</sequence>